<comment type="caution">
    <text evidence="2">The sequence shown here is derived from an EMBL/GenBank/DDBJ whole genome shotgun (WGS) entry which is preliminary data.</text>
</comment>
<protein>
    <submittedName>
        <fullName evidence="2">Uncharacterized protein</fullName>
    </submittedName>
</protein>
<name>A0A1G2CM86_9BACT</name>
<reference evidence="2 3" key="1">
    <citation type="journal article" date="2016" name="Nat. Commun.">
        <title>Thousands of microbial genomes shed light on interconnected biogeochemical processes in an aquifer system.</title>
        <authorList>
            <person name="Anantharaman K."/>
            <person name="Brown C.T."/>
            <person name="Hug L.A."/>
            <person name="Sharon I."/>
            <person name="Castelle C.J."/>
            <person name="Probst A.J."/>
            <person name="Thomas B.C."/>
            <person name="Singh A."/>
            <person name="Wilkins M.J."/>
            <person name="Karaoz U."/>
            <person name="Brodie E.L."/>
            <person name="Williams K.H."/>
            <person name="Hubbard S.S."/>
            <person name="Banfield J.F."/>
        </authorList>
    </citation>
    <scope>NUCLEOTIDE SEQUENCE [LARGE SCALE GENOMIC DNA]</scope>
</reference>
<keyword evidence="1" id="KW-1133">Transmembrane helix</keyword>
<dbReference type="Proteomes" id="UP000178348">
    <property type="component" value="Unassembled WGS sequence"/>
</dbReference>
<dbReference type="AlphaFoldDB" id="A0A1G2CM86"/>
<dbReference type="EMBL" id="MHLB01000016">
    <property type="protein sequence ID" value="OGZ02347.1"/>
    <property type="molecule type" value="Genomic_DNA"/>
</dbReference>
<accession>A0A1G2CM86</accession>
<keyword evidence="1" id="KW-0812">Transmembrane</keyword>
<evidence type="ECO:0000256" key="1">
    <source>
        <dbReference type="SAM" id="Phobius"/>
    </source>
</evidence>
<feature type="transmembrane region" description="Helical" evidence="1">
    <location>
        <begin position="12"/>
        <end position="34"/>
    </location>
</feature>
<evidence type="ECO:0000313" key="3">
    <source>
        <dbReference type="Proteomes" id="UP000178348"/>
    </source>
</evidence>
<organism evidence="2 3">
    <name type="scientific">Candidatus Liptonbacteria bacterium RIFCSPLOWO2_01_FULL_53_13</name>
    <dbReference type="NCBI Taxonomy" id="1798651"/>
    <lineage>
        <taxon>Bacteria</taxon>
        <taxon>Candidatus Liptoniibacteriota</taxon>
    </lineage>
</organism>
<evidence type="ECO:0000313" key="2">
    <source>
        <dbReference type="EMBL" id="OGZ02347.1"/>
    </source>
</evidence>
<proteinExistence type="predicted"/>
<gene>
    <name evidence="2" type="ORF">A2946_02535</name>
</gene>
<keyword evidence="1" id="KW-0472">Membrane</keyword>
<sequence>MIKKIKRHVKKFPRVVAGTIAIAVGTTAVAVFFLPGGGLALGFLLPQEMKAVAKKKALQHARAIGNLVRSLRPHKARHHR</sequence>